<feature type="region of interest" description="Disordered" evidence="1">
    <location>
        <begin position="117"/>
        <end position="219"/>
    </location>
</feature>
<feature type="compositionally biased region" description="Polar residues" evidence="1">
    <location>
        <begin position="205"/>
        <end position="219"/>
    </location>
</feature>
<gene>
    <name evidence="2" type="ORF">DAEQUDRAFT_458698</name>
</gene>
<reference evidence="2 3" key="1">
    <citation type="journal article" date="2016" name="Mol. Biol. Evol.">
        <title>Comparative Genomics of Early-Diverging Mushroom-Forming Fungi Provides Insights into the Origins of Lignocellulose Decay Capabilities.</title>
        <authorList>
            <person name="Nagy L.G."/>
            <person name="Riley R."/>
            <person name="Tritt A."/>
            <person name="Adam C."/>
            <person name="Daum C."/>
            <person name="Floudas D."/>
            <person name="Sun H."/>
            <person name="Yadav J.S."/>
            <person name="Pangilinan J."/>
            <person name="Larsson K.H."/>
            <person name="Matsuura K."/>
            <person name="Barry K."/>
            <person name="Labutti K."/>
            <person name="Kuo R."/>
            <person name="Ohm R.A."/>
            <person name="Bhattacharya S.S."/>
            <person name="Shirouzu T."/>
            <person name="Yoshinaga Y."/>
            <person name="Martin F.M."/>
            <person name="Grigoriev I.V."/>
            <person name="Hibbett D.S."/>
        </authorList>
    </citation>
    <scope>NUCLEOTIDE SEQUENCE [LARGE SCALE GENOMIC DNA]</scope>
    <source>
        <strain evidence="2 3">L-15889</strain>
    </source>
</reference>
<dbReference type="AlphaFoldDB" id="A0A165TC02"/>
<dbReference type="OrthoDB" id="3271023at2759"/>
<evidence type="ECO:0000313" key="2">
    <source>
        <dbReference type="EMBL" id="KZT73206.1"/>
    </source>
</evidence>
<keyword evidence="3" id="KW-1185">Reference proteome</keyword>
<sequence>MLSRSRPFSRALTLSLSRSHSSRALALTPRVLLLSPLACSCSHYSRALALALLLLLLLLLSYSRSRSRSHSSRALSLSLSYSRSIFPAYSHPFASSRTPARTMAPKRKLKFLPNRPQRSLPTAQVPHTPAALVPPTTPATTTLSRHASVRPIPPGQPSVPTVHAQAVLSAPGPPATTTRLRPAPSGPTPTVSPRPSKRTAPALCTSLNRPSSSTSASTRLNATASFTAPATTSDVSSFVSTAPVPIPIPNRAAATAPLRASPRSIASTVAVPSSAGSSLPALHPLSGPSSAVATAATAASSAAAAAPGPSTIKTRRTRKGLPVRDLTAQLNEEFGSAEGLRSRLDEFDKIWQRPVMPATQVAYDRVARLWFSYFKFLYGSEEKAQAVIRPGAPFPPLKEVIPGLRTIFKSGTSRLEGSKKGWSQRTAIGFIGILSGYLRSIGAQPPEKHERVQMKNAVYTFAKEGIVSTKKREKLYLRCIDLIDLGRMALDSKTPLHSPLLRIQAIALGNLLYATGQRPAAIVLGRGYENTDQCLRFEHVEPWITGWKPGEGLEITLFIKFEYMKFMRAQEGHYMRTSLRSLCGDNAVCDFVPVFMALALAREVFQDPVAILDMYKDPSKLPDTLPHLLTYKPECRKLPVFVGEDRESAATISMAHHWLVKIARLLDWSWFCMRCLRYSFARDMVPRLSKLDLNHILGHNFTSILSKSTYQTADHHVDIAARRFNEPDSATHLDLTDFHASVAFRHQGAEDVPPPVQDDSCDKPVADEELLHRIAVWRRAEEALAPVHNGKLIFELEEEDLKTSEQREVLDKWLDVITYYSSLRARVRQR</sequence>
<dbReference type="PANTHER" id="PTHR37535:SF3">
    <property type="entry name" value="FLUG DOMAIN-CONTAINING PROTEIN"/>
    <property type="match status" value="1"/>
</dbReference>
<feature type="compositionally biased region" description="Low complexity" evidence="1">
    <location>
        <begin position="125"/>
        <end position="143"/>
    </location>
</feature>
<accession>A0A165TC02</accession>
<proteinExistence type="predicted"/>
<dbReference type="EMBL" id="KV429037">
    <property type="protein sequence ID" value="KZT73206.1"/>
    <property type="molecule type" value="Genomic_DNA"/>
</dbReference>
<protein>
    <submittedName>
        <fullName evidence="2">Uncharacterized protein</fullName>
    </submittedName>
</protein>
<name>A0A165TC02_9APHY</name>
<evidence type="ECO:0000256" key="1">
    <source>
        <dbReference type="SAM" id="MobiDB-lite"/>
    </source>
</evidence>
<organism evidence="2 3">
    <name type="scientific">Daedalea quercina L-15889</name>
    <dbReference type="NCBI Taxonomy" id="1314783"/>
    <lineage>
        <taxon>Eukaryota</taxon>
        <taxon>Fungi</taxon>
        <taxon>Dikarya</taxon>
        <taxon>Basidiomycota</taxon>
        <taxon>Agaricomycotina</taxon>
        <taxon>Agaricomycetes</taxon>
        <taxon>Polyporales</taxon>
        <taxon>Fomitopsis</taxon>
    </lineage>
</organism>
<evidence type="ECO:0000313" key="3">
    <source>
        <dbReference type="Proteomes" id="UP000076727"/>
    </source>
</evidence>
<dbReference type="PANTHER" id="PTHR37535">
    <property type="entry name" value="FLUG DOMAIN PROTEIN"/>
    <property type="match status" value="1"/>
</dbReference>
<dbReference type="Proteomes" id="UP000076727">
    <property type="component" value="Unassembled WGS sequence"/>
</dbReference>